<dbReference type="EMBL" id="JAAAWN010000001">
    <property type="protein sequence ID" value="NDV89867.1"/>
    <property type="molecule type" value="Genomic_DNA"/>
</dbReference>
<evidence type="ECO:0000256" key="3">
    <source>
        <dbReference type="ARBA" id="ARBA00022842"/>
    </source>
</evidence>
<evidence type="ECO:0000259" key="4">
    <source>
        <dbReference type="Pfam" id="PF12804"/>
    </source>
</evidence>
<comment type="caution">
    <text evidence="5">The sequence shown here is derived from an EMBL/GenBank/DDBJ whole genome shotgun (WGS) entry which is preliminary data.</text>
</comment>
<reference evidence="5 6" key="1">
    <citation type="submission" date="2020-01" db="EMBL/GenBank/DDBJ databases">
        <authorList>
            <person name="Chen J."/>
            <person name="Zhu S."/>
            <person name="Yang J."/>
        </authorList>
    </citation>
    <scope>NUCLEOTIDE SEQUENCE [LARGE SCALE GENOMIC DNA]</scope>
    <source>
        <strain evidence="5 6">345S023</strain>
    </source>
</reference>
<dbReference type="RefSeq" id="WP_163083454.1">
    <property type="nucleotide sequence ID" value="NZ_JAAAWN010000001.1"/>
</dbReference>
<accession>A0A7X5RJK0</accession>
<dbReference type="Pfam" id="PF12804">
    <property type="entry name" value="NTP_transf_3"/>
    <property type="match status" value="1"/>
</dbReference>
<dbReference type="SUPFAM" id="SSF53448">
    <property type="entry name" value="Nucleotide-diphospho-sugar transferases"/>
    <property type="match status" value="1"/>
</dbReference>
<keyword evidence="3" id="KW-0460">Magnesium</keyword>
<gene>
    <name evidence="5" type="ORF">GTH32_01485</name>
</gene>
<dbReference type="AlphaFoldDB" id="A0A7X5RJK0"/>
<evidence type="ECO:0000256" key="2">
    <source>
        <dbReference type="ARBA" id="ARBA00022695"/>
    </source>
</evidence>
<keyword evidence="1 5" id="KW-0808">Transferase</keyword>
<dbReference type="Proteomes" id="UP000470213">
    <property type="component" value="Unassembled WGS sequence"/>
</dbReference>
<dbReference type="InterPro" id="IPR025877">
    <property type="entry name" value="MobA-like_NTP_Trfase"/>
</dbReference>
<dbReference type="InterPro" id="IPR050065">
    <property type="entry name" value="GlmU-like"/>
</dbReference>
<dbReference type="Gene3D" id="3.90.550.10">
    <property type="entry name" value="Spore Coat Polysaccharide Biosynthesis Protein SpsA, Chain A"/>
    <property type="match status" value="1"/>
</dbReference>
<evidence type="ECO:0000256" key="1">
    <source>
        <dbReference type="ARBA" id="ARBA00022679"/>
    </source>
</evidence>
<sequence length="254" mass="28226">MKAVILVAGLGSRLRPYTNALPKALVPLHGTPLLDYQLSSLRGCGINNISLVTGYLPNAFDSYKLPCFCNEQYANSNMVYSLMQARVLFDGKEDLLICYGDIAYNQDILNSILATQGSLVVSADLDWLSLWQLRMENPYSDAESFVMEKGSHRIVSLGQSIQSEEDAQAQYIGLIKVSAAFQSKWIEAFDRMPTTESHKLYMTDFIQSLIDDGHNATASLHHGGWLEVDSVEDKACYESSDKIKALLESIKSSH</sequence>
<organism evidence="5 6">
    <name type="scientific">Alteromonas profundi</name>
    <dbReference type="NCBI Taxonomy" id="2696062"/>
    <lineage>
        <taxon>Bacteria</taxon>
        <taxon>Pseudomonadati</taxon>
        <taxon>Pseudomonadota</taxon>
        <taxon>Gammaproteobacteria</taxon>
        <taxon>Alteromonadales</taxon>
        <taxon>Alteromonadaceae</taxon>
        <taxon>Alteromonas/Salinimonas group</taxon>
        <taxon>Alteromonas</taxon>
    </lineage>
</organism>
<dbReference type="PANTHER" id="PTHR43584">
    <property type="entry name" value="NUCLEOTIDYL TRANSFERASE"/>
    <property type="match status" value="1"/>
</dbReference>
<keyword evidence="2" id="KW-0548">Nucleotidyltransferase</keyword>
<dbReference type="PANTHER" id="PTHR43584:SF8">
    <property type="entry name" value="N-ACETYLMURAMATE ALPHA-1-PHOSPHATE URIDYLYLTRANSFERASE"/>
    <property type="match status" value="1"/>
</dbReference>
<protein>
    <submittedName>
        <fullName evidence="5">NTP transferase domain-containing protein</fullName>
    </submittedName>
</protein>
<evidence type="ECO:0000313" key="5">
    <source>
        <dbReference type="EMBL" id="NDV89867.1"/>
    </source>
</evidence>
<proteinExistence type="predicted"/>
<evidence type="ECO:0000313" key="6">
    <source>
        <dbReference type="Proteomes" id="UP000470213"/>
    </source>
</evidence>
<dbReference type="CDD" id="cd02523">
    <property type="entry name" value="PC_cytidylyltransferase"/>
    <property type="match status" value="1"/>
</dbReference>
<name>A0A7X5RJK0_9ALTE</name>
<feature type="domain" description="MobA-like NTP transferase" evidence="4">
    <location>
        <begin position="3"/>
        <end position="115"/>
    </location>
</feature>
<keyword evidence="6" id="KW-1185">Reference proteome</keyword>
<dbReference type="GO" id="GO:0016779">
    <property type="term" value="F:nucleotidyltransferase activity"/>
    <property type="evidence" value="ECO:0007669"/>
    <property type="project" value="UniProtKB-KW"/>
</dbReference>
<dbReference type="InterPro" id="IPR029044">
    <property type="entry name" value="Nucleotide-diphossugar_trans"/>
</dbReference>